<proteinExistence type="predicted"/>
<gene>
    <name evidence="3" type="ORF">SISNIDRAFT_454208</name>
</gene>
<feature type="compositionally biased region" description="Low complexity" evidence="1">
    <location>
        <begin position="482"/>
        <end position="511"/>
    </location>
</feature>
<feature type="compositionally biased region" description="Polar residues" evidence="1">
    <location>
        <begin position="512"/>
        <end position="535"/>
    </location>
</feature>
<accession>A0A164V3E6</accession>
<feature type="compositionally biased region" description="Basic residues" evidence="1">
    <location>
        <begin position="159"/>
        <end position="168"/>
    </location>
</feature>
<evidence type="ECO:0000313" key="4">
    <source>
        <dbReference type="Proteomes" id="UP000076722"/>
    </source>
</evidence>
<organism evidence="3 4">
    <name type="scientific">Sistotremastrum niveocremeum HHB9708</name>
    <dbReference type="NCBI Taxonomy" id="1314777"/>
    <lineage>
        <taxon>Eukaryota</taxon>
        <taxon>Fungi</taxon>
        <taxon>Dikarya</taxon>
        <taxon>Basidiomycota</taxon>
        <taxon>Agaricomycotina</taxon>
        <taxon>Agaricomycetes</taxon>
        <taxon>Sistotremastrales</taxon>
        <taxon>Sistotremastraceae</taxon>
        <taxon>Sertulicium</taxon>
        <taxon>Sertulicium niveocremeum</taxon>
    </lineage>
</organism>
<feature type="compositionally biased region" description="Polar residues" evidence="1">
    <location>
        <begin position="438"/>
        <end position="447"/>
    </location>
</feature>
<feature type="region of interest" description="Disordered" evidence="1">
    <location>
        <begin position="1"/>
        <end position="28"/>
    </location>
</feature>
<evidence type="ECO:0000313" key="3">
    <source>
        <dbReference type="EMBL" id="KZS93778.1"/>
    </source>
</evidence>
<feature type="compositionally biased region" description="Low complexity" evidence="1">
    <location>
        <begin position="126"/>
        <end position="136"/>
    </location>
</feature>
<feature type="compositionally biased region" description="Polar residues" evidence="1">
    <location>
        <begin position="368"/>
        <end position="378"/>
    </location>
</feature>
<feature type="region of interest" description="Disordered" evidence="1">
    <location>
        <begin position="95"/>
        <end position="535"/>
    </location>
</feature>
<dbReference type="OrthoDB" id="3266087at2759"/>
<feature type="compositionally biased region" description="Low complexity" evidence="1">
    <location>
        <begin position="13"/>
        <end position="28"/>
    </location>
</feature>
<reference evidence="3 4" key="1">
    <citation type="journal article" date="2016" name="Mol. Biol. Evol.">
        <title>Comparative Genomics of Early-Diverging Mushroom-Forming Fungi Provides Insights into the Origins of Lignocellulose Decay Capabilities.</title>
        <authorList>
            <person name="Nagy L.G."/>
            <person name="Riley R."/>
            <person name="Tritt A."/>
            <person name="Adam C."/>
            <person name="Daum C."/>
            <person name="Floudas D."/>
            <person name="Sun H."/>
            <person name="Yadav J.S."/>
            <person name="Pangilinan J."/>
            <person name="Larsson K.H."/>
            <person name="Matsuura K."/>
            <person name="Barry K."/>
            <person name="Labutti K."/>
            <person name="Kuo R."/>
            <person name="Ohm R.A."/>
            <person name="Bhattacharya S.S."/>
            <person name="Shirouzu T."/>
            <person name="Yoshinaga Y."/>
            <person name="Martin F.M."/>
            <person name="Grigoriev I.V."/>
            <person name="Hibbett D.S."/>
        </authorList>
    </citation>
    <scope>NUCLEOTIDE SEQUENCE [LARGE SCALE GENOMIC DNA]</scope>
    <source>
        <strain evidence="3 4">HHB9708</strain>
    </source>
</reference>
<feature type="compositionally biased region" description="Polar residues" evidence="1">
    <location>
        <begin position="462"/>
        <end position="481"/>
    </location>
</feature>
<feature type="region of interest" description="Disordered" evidence="1">
    <location>
        <begin position="626"/>
        <end position="645"/>
    </location>
</feature>
<sequence length="690" mass="74784">MPRSAYRKGNNGSAHPHSPSSNLSSQLNVQLSQDTRLNIRSLPDSSLLSSKPQIKSTVVSVHDSLVLLEHNDADKDLGQDIDLTPCMLSVLTPSHPTSLLEHPPPRPLIITGGDDHPMSRSHAHAPSRPSTNTIRSPPSPPPVASSSNQPKNTDDTHVHTRGIPHTHHTTPPPKPHPSLSFPIRTSDLPDHQHQPLHFTYPFPSPPSPTLPYRRPRPSLEGVFDTPSPAQRTSQRIPESPTDDRTSRPSFASDASTVTPGDHRSSSTTPLLGSKGATTTRSRISRGGENPFTFGGVSPRRVSKGTPKRGGGLPVSELFTPAPTPPSSSLAPPTVSVTEPTPQPSPSKSSTNVAPGGDLLAASSPPGKPTTTPMTSSLRSGAKKPSPPKMVTYQDEVVLDAPSGSGKSKGKRKSEEYWDIEDDPNEFGRKDSTRRNRRISTPPSSFGTVPSRRSSKRIKLSSQTSLPGSQTPSQTRLDSSLGHSSTPPSLSHQSSSHHQPSGPSGPSGTSHTNIASSQDHTLQSPSKSLKRGSMQSQLSIASSIPFSAIMRPVPPSIGRASTHGALRGPEGLWMRDPRKKRHRVGWKPARRDGVDGEKLVGIMSVLFYVAFIFPPIWWCTSLLPSSRIRKPSSEEPSATEKNKDKERHDWEVMRDLQEDFHSWRTRHRIAAVISFVTYIPIIVLLAVFVPR</sequence>
<feature type="compositionally biased region" description="Polar residues" evidence="1">
    <location>
        <begin position="265"/>
        <end position="281"/>
    </location>
</feature>
<evidence type="ECO:0000256" key="2">
    <source>
        <dbReference type="SAM" id="Phobius"/>
    </source>
</evidence>
<feature type="compositionally biased region" description="Polar residues" evidence="1">
    <location>
        <begin position="227"/>
        <end position="236"/>
    </location>
</feature>
<dbReference type="AlphaFoldDB" id="A0A164V3E6"/>
<evidence type="ECO:0000256" key="1">
    <source>
        <dbReference type="SAM" id="MobiDB-lite"/>
    </source>
</evidence>
<keyword evidence="4" id="KW-1185">Reference proteome</keyword>
<dbReference type="Proteomes" id="UP000076722">
    <property type="component" value="Unassembled WGS sequence"/>
</dbReference>
<feature type="compositionally biased region" description="Polar residues" evidence="1">
    <location>
        <begin position="247"/>
        <end position="258"/>
    </location>
</feature>
<feature type="transmembrane region" description="Helical" evidence="2">
    <location>
        <begin position="598"/>
        <end position="619"/>
    </location>
</feature>
<keyword evidence="2" id="KW-0472">Membrane</keyword>
<feature type="compositionally biased region" description="Low complexity" evidence="1">
    <location>
        <begin position="326"/>
        <end position="350"/>
    </location>
</feature>
<keyword evidence="2" id="KW-1133">Transmembrane helix</keyword>
<feature type="transmembrane region" description="Helical" evidence="2">
    <location>
        <begin position="668"/>
        <end position="688"/>
    </location>
</feature>
<name>A0A164V3E6_9AGAM</name>
<dbReference type="EMBL" id="KV419406">
    <property type="protein sequence ID" value="KZS93778.1"/>
    <property type="molecule type" value="Genomic_DNA"/>
</dbReference>
<keyword evidence="2" id="KW-0812">Transmembrane</keyword>
<protein>
    <submittedName>
        <fullName evidence="3">Uncharacterized protein</fullName>
    </submittedName>
</protein>